<evidence type="ECO:0008006" key="5">
    <source>
        <dbReference type="Google" id="ProtNLM"/>
    </source>
</evidence>
<dbReference type="RefSeq" id="WP_079140167.1">
    <property type="nucleotide sequence ID" value="NZ_CP017316.1"/>
</dbReference>
<feature type="transmembrane region" description="Helical" evidence="2">
    <location>
        <begin position="65"/>
        <end position="87"/>
    </location>
</feature>
<dbReference type="InterPro" id="IPR009339">
    <property type="entry name" value="DUF998"/>
</dbReference>
<name>A0A1D8G3P3_9ACTN</name>
<keyword evidence="2" id="KW-0812">Transmembrane</keyword>
<accession>A0A1D8G3P3</accession>
<sequence>MTQTLDVPRHVVPARPAPGLVARWAVVGGVVAGPLFLVAGIAQGLTRDGFDFTRNAISQLALGEAGWIQTASFLLAGVLLVAGAAGLRRALRGGPGAAWGPALIGVFGISFWAAAFFPADAGAGFPAGSPDATVMSGHGGVHMAAGMVGYLALCAAFLALARPLAARGLRGWAVASRVAPVLVLAGFAASAASVLAFTAGAGLGLLWLSAVTARLAGTPAGRWPAELRAAPPRAELSRTPDRAPSWRRRHPAGR</sequence>
<feature type="transmembrane region" description="Helical" evidence="2">
    <location>
        <begin position="181"/>
        <end position="208"/>
    </location>
</feature>
<dbReference type="EMBL" id="CP017316">
    <property type="protein sequence ID" value="AOT60060.1"/>
    <property type="molecule type" value="Genomic_DNA"/>
</dbReference>
<evidence type="ECO:0000256" key="2">
    <source>
        <dbReference type="SAM" id="Phobius"/>
    </source>
</evidence>
<keyword evidence="4" id="KW-1185">Reference proteome</keyword>
<gene>
    <name evidence="3" type="ORF">A4G23_02923</name>
</gene>
<feature type="region of interest" description="Disordered" evidence="1">
    <location>
        <begin position="227"/>
        <end position="254"/>
    </location>
</feature>
<feature type="transmembrane region" description="Helical" evidence="2">
    <location>
        <begin position="21"/>
        <end position="45"/>
    </location>
</feature>
<dbReference type="Pfam" id="PF06197">
    <property type="entry name" value="DUF998"/>
    <property type="match status" value="1"/>
</dbReference>
<evidence type="ECO:0000256" key="1">
    <source>
        <dbReference type="SAM" id="MobiDB-lite"/>
    </source>
</evidence>
<dbReference type="OrthoDB" id="8159487at2"/>
<feature type="transmembrane region" description="Helical" evidence="2">
    <location>
        <begin position="99"/>
        <end position="119"/>
    </location>
</feature>
<dbReference type="AlphaFoldDB" id="A0A1D8G3P3"/>
<reference evidence="3 4" key="1">
    <citation type="submission" date="2016-09" db="EMBL/GenBank/DDBJ databases">
        <title>Streptomyces rubrolavendulae MJM4426 Genome sequencing and assembly.</title>
        <authorList>
            <person name="Kim J.-G."/>
        </authorList>
    </citation>
    <scope>NUCLEOTIDE SEQUENCE [LARGE SCALE GENOMIC DNA]</scope>
    <source>
        <strain evidence="3 4">MJM4426</strain>
    </source>
</reference>
<evidence type="ECO:0000313" key="3">
    <source>
        <dbReference type="EMBL" id="AOT60060.1"/>
    </source>
</evidence>
<feature type="compositionally biased region" description="Basic residues" evidence="1">
    <location>
        <begin position="245"/>
        <end position="254"/>
    </location>
</feature>
<organism evidence="3 4">
    <name type="scientific">Streptomyces rubrolavendulae</name>
    <dbReference type="NCBI Taxonomy" id="285473"/>
    <lineage>
        <taxon>Bacteria</taxon>
        <taxon>Bacillati</taxon>
        <taxon>Actinomycetota</taxon>
        <taxon>Actinomycetes</taxon>
        <taxon>Kitasatosporales</taxon>
        <taxon>Streptomycetaceae</taxon>
        <taxon>Streptomyces</taxon>
    </lineage>
</organism>
<feature type="transmembrane region" description="Helical" evidence="2">
    <location>
        <begin position="139"/>
        <end position="160"/>
    </location>
</feature>
<keyword evidence="2" id="KW-1133">Transmembrane helix</keyword>
<dbReference type="PATRIC" id="fig|285473.5.peg.3054"/>
<evidence type="ECO:0000313" key="4">
    <source>
        <dbReference type="Proteomes" id="UP000095349"/>
    </source>
</evidence>
<keyword evidence="2" id="KW-0472">Membrane</keyword>
<dbReference type="KEGG" id="srn:A4G23_02923"/>
<dbReference type="STRING" id="285473.A4G23_02923"/>
<proteinExistence type="predicted"/>
<protein>
    <recommendedName>
        <fullName evidence="5">DUF998 domain-containing protein</fullName>
    </recommendedName>
</protein>
<dbReference type="Proteomes" id="UP000095349">
    <property type="component" value="Chromosome"/>
</dbReference>